<evidence type="ECO:0000313" key="4">
    <source>
        <dbReference type="Proteomes" id="UP001142317"/>
    </source>
</evidence>
<dbReference type="InterPro" id="IPR003615">
    <property type="entry name" value="HNH_nuc"/>
</dbReference>
<reference evidence="3" key="1">
    <citation type="journal article" date="2014" name="Int. J. Syst. Evol. Microbiol.">
        <title>Complete genome sequence of Corynebacterium casei LMG S-19264T (=DSM 44701T), isolated from a smear-ripened cheese.</title>
        <authorList>
            <consortium name="US DOE Joint Genome Institute (JGI-PGF)"/>
            <person name="Walter F."/>
            <person name="Albersmeier A."/>
            <person name="Kalinowski J."/>
            <person name="Ruckert C."/>
        </authorList>
    </citation>
    <scope>NUCLEOTIDE SEQUENCE</scope>
    <source>
        <strain evidence="3">VKM Ac-1447</strain>
    </source>
</reference>
<protein>
    <recommendedName>
        <fullName evidence="2">HNH nuclease domain-containing protein</fullName>
    </recommendedName>
</protein>
<evidence type="ECO:0000256" key="1">
    <source>
        <dbReference type="SAM" id="MobiDB-lite"/>
    </source>
</evidence>
<proteinExistence type="predicted"/>
<dbReference type="Pfam" id="PF02720">
    <property type="entry name" value="DUF222"/>
    <property type="match status" value="1"/>
</dbReference>
<dbReference type="RefSeq" id="WP_210006466.1">
    <property type="nucleotide sequence ID" value="NZ_BSEO01000014.1"/>
</dbReference>
<dbReference type="AlphaFoldDB" id="A0A9W6HGJ5"/>
<evidence type="ECO:0000313" key="3">
    <source>
        <dbReference type="EMBL" id="GLJ80194.1"/>
    </source>
</evidence>
<reference evidence="3" key="2">
    <citation type="submission" date="2023-01" db="EMBL/GenBank/DDBJ databases">
        <authorList>
            <person name="Sun Q."/>
            <person name="Evtushenko L."/>
        </authorList>
    </citation>
    <scope>NUCLEOTIDE SEQUENCE</scope>
    <source>
        <strain evidence="3">VKM Ac-1447</strain>
    </source>
</reference>
<keyword evidence="4" id="KW-1185">Reference proteome</keyword>
<feature type="compositionally biased region" description="Low complexity" evidence="1">
    <location>
        <begin position="226"/>
        <end position="246"/>
    </location>
</feature>
<accession>A0A9W6HGJ5</accession>
<dbReference type="InterPro" id="IPR003870">
    <property type="entry name" value="DUF222"/>
</dbReference>
<feature type="domain" description="HNH nuclease" evidence="2">
    <location>
        <begin position="368"/>
        <end position="420"/>
    </location>
</feature>
<sequence length="478" mass="50493">MHSNGEVGSDSGSGSDADVAALAELVADAAGVTDAARAVQIREVRVLAAAGRLAEQQTAGADERVKAREMALRSIAAELAGVFVTTDRTLQRRIDEARDLVEHYPATMDAWEAGRITRGHVRVIQDAGCVVPIEVLGEFERAAIERCEGETPNRVRDALVHLAERLHPRSFSERHEAAAAGRCVRVQPGADGMSDLIATLPTVIAEGVVDRLTRQAREIIDARPQADSAGNDDGAASGTVEGATSDATAAGAARAGGLSFAGDTRTMDQVRADVFADLLLAGTPAVDPTATGDGDGTLGAIRAKVQVVVSALTLTGEDDGPADLVGRSPIDAATARELAGDNTVWDRLLTHPVTGTVLECDAYQPTAAMRRLLRARDRHCRFPGCRQPAIRCEIDHTHAASGGGPTHVCNLAQLCKRHHDVKHHTRWRVRQLAGGLLVWTSPTGRVYREDAPPPLVAFAPAIDPPPRTSPPLGDAPPF</sequence>
<dbReference type="EMBL" id="BSEO01000014">
    <property type="protein sequence ID" value="GLJ80194.1"/>
    <property type="molecule type" value="Genomic_DNA"/>
</dbReference>
<dbReference type="Proteomes" id="UP001142317">
    <property type="component" value="Unassembled WGS sequence"/>
</dbReference>
<name>A0A9W6HGJ5_9MICO</name>
<feature type="region of interest" description="Disordered" evidence="1">
    <location>
        <begin position="223"/>
        <end position="246"/>
    </location>
</feature>
<evidence type="ECO:0000259" key="2">
    <source>
        <dbReference type="SMART" id="SM00507"/>
    </source>
</evidence>
<comment type="caution">
    <text evidence="3">The sequence shown here is derived from an EMBL/GenBank/DDBJ whole genome shotgun (WGS) entry which is preliminary data.</text>
</comment>
<dbReference type="CDD" id="cd00085">
    <property type="entry name" value="HNHc"/>
    <property type="match status" value="1"/>
</dbReference>
<dbReference type="SMART" id="SM00507">
    <property type="entry name" value="HNHc"/>
    <property type="match status" value="1"/>
</dbReference>
<organism evidence="3 4">
    <name type="scientific">Microbacterium imperiale</name>
    <dbReference type="NCBI Taxonomy" id="33884"/>
    <lineage>
        <taxon>Bacteria</taxon>
        <taxon>Bacillati</taxon>
        <taxon>Actinomycetota</taxon>
        <taxon>Actinomycetes</taxon>
        <taxon>Micrococcales</taxon>
        <taxon>Microbacteriaceae</taxon>
        <taxon>Microbacterium</taxon>
    </lineage>
</organism>
<gene>
    <name evidence="3" type="ORF">GCM10017586_18770</name>
</gene>